<feature type="compositionally biased region" description="Basic and acidic residues" evidence="1">
    <location>
        <begin position="80"/>
        <end position="89"/>
    </location>
</feature>
<dbReference type="InParanoid" id="A0A165QNC5"/>
<dbReference type="EMBL" id="KV425593">
    <property type="protein sequence ID" value="KZT22655.1"/>
    <property type="molecule type" value="Genomic_DNA"/>
</dbReference>
<accession>A0A165QNC5</accession>
<dbReference type="AlphaFoldDB" id="A0A165QNC5"/>
<sequence length="102" mass="11361">MTSKSHEVIQNSKWIEVHFEALHFRNNTTWEDKPTALEEDSEGSSPENEVGENALDENHAGDGGETISGEYSSAESDSGSVEKDGRNEYRPELYKKMCPLLG</sequence>
<name>A0A165QNC5_9AGAM</name>
<gene>
    <name evidence="2" type="ORF">NEOLEDRAFT_1180734</name>
</gene>
<organism evidence="2 3">
    <name type="scientific">Neolentinus lepideus HHB14362 ss-1</name>
    <dbReference type="NCBI Taxonomy" id="1314782"/>
    <lineage>
        <taxon>Eukaryota</taxon>
        <taxon>Fungi</taxon>
        <taxon>Dikarya</taxon>
        <taxon>Basidiomycota</taxon>
        <taxon>Agaricomycotina</taxon>
        <taxon>Agaricomycetes</taxon>
        <taxon>Gloeophyllales</taxon>
        <taxon>Gloeophyllaceae</taxon>
        <taxon>Neolentinus</taxon>
    </lineage>
</organism>
<protein>
    <submittedName>
        <fullName evidence="2">Uncharacterized protein</fullName>
    </submittedName>
</protein>
<proteinExistence type="predicted"/>
<reference evidence="2 3" key="1">
    <citation type="journal article" date="2016" name="Mol. Biol. Evol.">
        <title>Comparative Genomics of Early-Diverging Mushroom-Forming Fungi Provides Insights into the Origins of Lignocellulose Decay Capabilities.</title>
        <authorList>
            <person name="Nagy L.G."/>
            <person name="Riley R."/>
            <person name="Tritt A."/>
            <person name="Adam C."/>
            <person name="Daum C."/>
            <person name="Floudas D."/>
            <person name="Sun H."/>
            <person name="Yadav J.S."/>
            <person name="Pangilinan J."/>
            <person name="Larsson K.H."/>
            <person name="Matsuura K."/>
            <person name="Barry K."/>
            <person name="Labutti K."/>
            <person name="Kuo R."/>
            <person name="Ohm R.A."/>
            <person name="Bhattacharya S.S."/>
            <person name="Shirouzu T."/>
            <person name="Yoshinaga Y."/>
            <person name="Martin F.M."/>
            <person name="Grigoriev I.V."/>
            <person name="Hibbett D.S."/>
        </authorList>
    </citation>
    <scope>NUCLEOTIDE SEQUENCE [LARGE SCALE GENOMIC DNA]</scope>
    <source>
        <strain evidence="2 3">HHB14362 ss-1</strain>
    </source>
</reference>
<feature type="compositionally biased region" description="Polar residues" evidence="1">
    <location>
        <begin position="69"/>
        <end position="79"/>
    </location>
</feature>
<feature type="region of interest" description="Disordered" evidence="1">
    <location>
        <begin position="25"/>
        <end position="89"/>
    </location>
</feature>
<dbReference type="Proteomes" id="UP000076761">
    <property type="component" value="Unassembled WGS sequence"/>
</dbReference>
<keyword evidence="3" id="KW-1185">Reference proteome</keyword>
<evidence type="ECO:0000313" key="2">
    <source>
        <dbReference type="EMBL" id="KZT22655.1"/>
    </source>
</evidence>
<evidence type="ECO:0000313" key="3">
    <source>
        <dbReference type="Proteomes" id="UP000076761"/>
    </source>
</evidence>
<evidence type="ECO:0000256" key="1">
    <source>
        <dbReference type="SAM" id="MobiDB-lite"/>
    </source>
</evidence>